<keyword evidence="3" id="KW-0378">Hydrolase</keyword>
<evidence type="ECO:0000256" key="11">
    <source>
        <dbReference type="SAM" id="Phobius"/>
    </source>
</evidence>
<keyword evidence="11" id="KW-1133">Transmembrane helix</keyword>
<dbReference type="Pfam" id="PF00768">
    <property type="entry name" value="Peptidase_S11"/>
    <property type="match status" value="1"/>
</dbReference>
<feature type="chain" id="PRO_5032641111" evidence="12">
    <location>
        <begin position="34"/>
        <end position="410"/>
    </location>
</feature>
<dbReference type="GO" id="GO:0071555">
    <property type="term" value="P:cell wall organization"/>
    <property type="evidence" value="ECO:0007669"/>
    <property type="project" value="UniProtKB-KW"/>
</dbReference>
<evidence type="ECO:0000256" key="9">
    <source>
        <dbReference type="RuleBase" id="RU004016"/>
    </source>
</evidence>
<reference evidence="14 15" key="1">
    <citation type="submission" date="2014-10" db="EMBL/GenBank/DDBJ databases">
        <title>Genome sequence of Micropolyspora internatus JCM3315.</title>
        <authorList>
            <person name="Shin S.-K."/>
            <person name="Yi H."/>
        </authorList>
    </citation>
    <scope>NUCLEOTIDE SEQUENCE [LARGE SCALE GENOMIC DNA]</scope>
    <source>
        <strain evidence="14 15">JCM 3315</strain>
    </source>
</reference>
<feature type="transmembrane region" description="Helical" evidence="11">
    <location>
        <begin position="381"/>
        <end position="400"/>
    </location>
</feature>
<organism evidence="14 15">
    <name type="scientific">Saccharomonospora viridis</name>
    <dbReference type="NCBI Taxonomy" id="1852"/>
    <lineage>
        <taxon>Bacteria</taxon>
        <taxon>Bacillati</taxon>
        <taxon>Actinomycetota</taxon>
        <taxon>Actinomycetes</taxon>
        <taxon>Pseudonocardiales</taxon>
        <taxon>Pseudonocardiaceae</taxon>
        <taxon>Saccharomonospora</taxon>
    </lineage>
</organism>
<evidence type="ECO:0000256" key="10">
    <source>
        <dbReference type="SAM" id="MobiDB-lite"/>
    </source>
</evidence>
<keyword evidence="6" id="KW-0961">Cell wall biogenesis/degradation</keyword>
<feature type="signal peptide" evidence="12">
    <location>
        <begin position="1"/>
        <end position="33"/>
    </location>
</feature>
<evidence type="ECO:0000256" key="2">
    <source>
        <dbReference type="ARBA" id="ARBA00022729"/>
    </source>
</evidence>
<dbReference type="InterPro" id="IPR012338">
    <property type="entry name" value="Beta-lactam/transpept-like"/>
</dbReference>
<dbReference type="PANTHER" id="PTHR21581">
    <property type="entry name" value="D-ALANYL-D-ALANINE CARBOXYPEPTIDASE"/>
    <property type="match status" value="1"/>
</dbReference>
<dbReference type="Proteomes" id="UP000030848">
    <property type="component" value="Unassembled WGS sequence"/>
</dbReference>
<feature type="active site" description="Proton acceptor" evidence="7">
    <location>
        <position position="129"/>
    </location>
</feature>
<feature type="active site" description="Acyl-ester intermediate" evidence="7">
    <location>
        <position position="126"/>
    </location>
</feature>
<evidence type="ECO:0000259" key="13">
    <source>
        <dbReference type="Pfam" id="PF00768"/>
    </source>
</evidence>
<dbReference type="EMBL" id="JRZE01000003">
    <property type="protein sequence ID" value="KHF45240.1"/>
    <property type="molecule type" value="Genomic_DNA"/>
</dbReference>
<keyword evidence="2 12" id="KW-0732">Signal</keyword>
<evidence type="ECO:0000256" key="1">
    <source>
        <dbReference type="ARBA" id="ARBA00007164"/>
    </source>
</evidence>
<keyword evidence="5" id="KW-0573">Peptidoglycan synthesis</keyword>
<dbReference type="InterPro" id="IPR001967">
    <property type="entry name" value="Peptidase_S11_N"/>
</dbReference>
<name>A0A837DCM9_9PSEU</name>
<evidence type="ECO:0000256" key="3">
    <source>
        <dbReference type="ARBA" id="ARBA00022801"/>
    </source>
</evidence>
<dbReference type="PRINTS" id="PR00725">
    <property type="entry name" value="DADACBPTASE1"/>
</dbReference>
<feature type="binding site" evidence="8">
    <location>
        <position position="287"/>
    </location>
    <ligand>
        <name>substrate</name>
    </ligand>
</feature>
<dbReference type="Gene3D" id="3.40.710.10">
    <property type="entry name" value="DD-peptidase/beta-lactamase superfamily"/>
    <property type="match status" value="1"/>
</dbReference>
<evidence type="ECO:0000256" key="4">
    <source>
        <dbReference type="ARBA" id="ARBA00022960"/>
    </source>
</evidence>
<feature type="compositionally biased region" description="Pro residues" evidence="10">
    <location>
        <begin position="45"/>
        <end position="71"/>
    </location>
</feature>
<evidence type="ECO:0000256" key="6">
    <source>
        <dbReference type="ARBA" id="ARBA00023316"/>
    </source>
</evidence>
<dbReference type="GO" id="GO:0009002">
    <property type="term" value="F:serine-type D-Ala-D-Ala carboxypeptidase activity"/>
    <property type="evidence" value="ECO:0007669"/>
    <property type="project" value="InterPro"/>
</dbReference>
<keyword evidence="4" id="KW-0133">Cell shape</keyword>
<evidence type="ECO:0000256" key="8">
    <source>
        <dbReference type="PIRSR" id="PIRSR618044-2"/>
    </source>
</evidence>
<evidence type="ECO:0000313" key="14">
    <source>
        <dbReference type="EMBL" id="KHF45240.1"/>
    </source>
</evidence>
<dbReference type="RefSeq" id="WP_231562807.1">
    <property type="nucleotide sequence ID" value="NZ_FOWS01000002.1"/>
</dbReference>
<dbReference type="PANTHER" id="PTHR21581:SF33">
    <property type="entry name" value="D-ALANYL-D-ALANINE CARBOXYPEPTIDASE DACB"/>
    <property type="match status" value="1"/>
</dbReference>
<dbReference type="SUPFAM" id="SSF56601">
    <property type="entry name" value="beta-lactamase/transpeptidase-like"/>
    <property type="match status" value="1"/>
</dbReference>
<feature type="compositionally biased region" description="Low complexity" evidence="10">
    <location>
        <begin position="31"/>
        <end position="40"/>
    </location>
</feature>
<protein>
    <submittedName>
        <fullName evidence="14">Peptidase M15</fullName>
    </submittedName>
</protein>
<evidence type="ECO:0000256" key="5">
    <source>
        <dbReference type="ARBA" id="ARBA00022984"/>
    </source>
</evidence>
<feature type="region of interest" description="Disordered" evidence="10">
    <location>
        <begin position="31"/>
        <end position="77"/>
    </location>
</feature>
<feature type="domain" description="Peptidase S11 D-alanyl-D-alanine carboxypeptidase A N-terminal" evidence="13">
    <location>
        <begin position="92"/>
        <end position="317"/>
    </location>
</feature>
<evidence type="ECO:0000256" key="7">
    <source>
        <dbReference type="PIRSR" id="PIRSR618044-1"/>
    </source>
</evidence>
<accession>A0A837DCM9</accession>
<evidence type="ECO:0000256" key="12">
    <source>
        <dbReference type="SAM" id="SignalP"/>
    </source>
</evidence>
<comment type="similarity">
    <text evidence="1 9">Belongs to the peptidase S11 family.</text>
</comment>
<dbReference type="GO" id="GO:0006508">
    <property type="term" value="P:proteolysis"/>
    <property type="evidence" value="ECO:0007669"/>
    <property type="project" value="InterPro"/>
</dbReference>
<dbReference type="InterPro" id="IPR018044">
    <property type="entry name" value="Peptidase_S11"/>
</dbReference>
<keyword evidence="11" id="KW-0472">Membrane</keyword>
<keyword evidence="11" id="KW-0812">Transmembrane</keyword>
<gene>
    <name evidence="14" type="ORF">MINT15_21220</name>
</gene>
<proteinExistence type="inferred from homology"/>
<comment type="caution">
    <text evidence="14">The sequence shown here is derived from an EMBL/GenBank/DDBJ whole genome shotgun (WGS) entry which is preliminary data.</text>
</comment>
<dbReference type="AlphaFoldDB" id="A0A837DCM9"/>
<sequence length="410" mass="43224">MRIATPIRTLFALFVTALLAGTSVLVATPPAEAATESPTECPNRTLPPPPVDKSEEPPPGEQSPTPLPVPETPAGGERMAECGIVRPADSPEPPEDITAAAWLVQDLDTGYVLAAKNPHGRYRPASLIKTLLALVVLEELPPDHVVVATKEDANQECTCVGLVEGGEYTVDQLIHALLMHSGNDVAHALATALGGVDAAVEKMNALAEWLGAADTRAATPSGLDGPGMMTSAYDMSLIFRYAMQQPAYAEAVGTKHIDFPGGPGEPDFPVYNDNPLWASYEGFLGGKTGFTDDARHTYVGAAERDGRRIAVVLLQAEQQPIRVAEQAQRLLDYGFGLAAVGKEPVGTVTTAPPFSSVDEDGEGTDVIDVATTSPSDPFGTTGWIVTLIVTVLVLTGLLVGHRKGLLRRPD</sequence>
<dbReference type="GO" id="GO:0009252">
    <property type="term" value="P:peptidoglycan biosynthetic process"/>
    <property type="evidence" value="ECO:0007669"/>
    <property type="project" value="UniProtKB-KW"/>
</dbReference>
<dbReference type="GO" id="GO:0008360">
    <property type="term" value="P:regulation of cell shape"/>
    <property type="evidence" value="ECO:0007669"/>
    <property type="project" value="UniProtKB-KW"/>
</dbReference>
<feature type="active site" evidence="7">
    <location>
        <position position="181"/>
    </location>
</feature>
<evidence type="ECO:0000313" key="15">
    <source>
        <dbReference type="Proteomes" id="UP000030848"/>
    </source>
</evidence>